<keyword evidence="13" id="KW-0067">ATP-binding</keyword>
<dbReference type="GO" id="GO:0016787">
    <property type="term" value="F:hydrolase activity"/>
    <property type="evidence" value="ECO:0007669"/>
    <property type="project" value="UniProtKB-KW"/>
</dbReference>
<evidence type="ECO:0000256" key="9">
    <source>
        <dbReference type="ARBA" id="ARBA00022741"/>
    </source>
</evidence>
<dbReference type="GO" id="GO:0003677">
    <property type="term" value="F:DNA binding"/>
    <property type="evidence" value="ECO:0007669"/>
    <property type="project" value="UniProtKB-KW"/>
</dbReference>
<keyword evidence="5" id="KW-0548">Nucleotidyltransferase</keyword>
<evidence type="ECO:0000256" key="5">
    <source>
        <dbReference type="ARBA" id="ARBA00022695"/>
    </source>
</evidence>
<evidence type="ECO:0000256" key="4">
    <source>
        <dbReference type="ARBA" id="ARBA00022679"/>
    </source>
</evidence>
<evidence type="ECO:0000313" key="17">
    <source>
        <dbReference type="EMBL" id="QDH43740.1"/>
    </source>
</evidence>
<dbReference type="PROSITE" id="PS52020">
    <property type="entry name" value="CRESS_DNA_REP"/>
    <property type="match status" value="1"/>
</dbReference>
<dbReference type="EMBL" id="MK796235">
    <property type="protein sequence ID" value="QDH43740.1"/>
    <property type="molecule type" value="Genomic_DNA"/>
</dbReference>
<evidence type="ECO:0000256" key="3">
    <source>
        <dbReference type="ARBA" id="ARBA00022562"/>
    </source>
</evidence>
<reference evidence="17" key="1">
    <citation type="journal article" date="2019" name="Arch. Virol.">
        <title>Novel smacoviruses identified in the faeces of two wild felids: North American bobcat and African lion.</title>
        <authorList>
            <person name="Kraberger S."/>
            <person name="Serieys L."/>
            <person name="Fountain-Jones N."/>
            <person name="Packer C."/>
            <person name="Riley S."/>
            <person name="Varsani A."/>
        </authorList>
    </citation>
    <scope>NUCLEOTIDE SEQUENCE</scope>
    <source>
        <strain evidence="17">LSF25_523</strain>
    </source>
</reference>
<evidence type="ECO:0000256" key="1">
    <source>
        <dbReference type="ARBA" id="ARBA00001946"/>
    </source>
</evidence>
<dbReference type="GO" id="GO:0016779">
    <property type="term" value="F:nucleotidyltransferase activity"/>
    <property type="evidence" value="ECO:0007669"/>
    <property type="project" value="UniProtKB-KW"/>
</dbReference>
<keyword evidence="4" id="KW-0808">Transferase</keyword>
<keyword evidence="3" id="KW-1048">Host nucleus</keyword>
<evidence type="ECO:0000256" key="12">
    <source>
        <dbReference type="ARBA" id="ARBA00022806"/>
    </source>
</evidence>
<evidence type="ECO:0000256" key="14">
    <source>
        <dbReference type="ARBA" id="ARBA00023124"/>
    </source>
</evidence>
<keyword evidence="6" id="KW-0235">DNA replication</keyword>
<keyword evidence="12" id="KW-0347">Helicase</keyword>
<dbReference type="GO" id="GO:0004386">
    <property type="term" value="F:helicase activity"/>
    <property type="evidence" value="ECO:0007669"/>
    <property type="project" value="UniProtKB-KW"/>
</dbReference>
<keyword evidence="14" id="KW-0190">Covalent protein-DNA linkage</keyword>
<organism evidence="17 18">
    <name type="scientific">Lynx rufus smacovirus 2</name>
    <dbReference type="NCBI Taxonomy" id="2592415"/>
    <lineage>
        <taxon>Viruses</taxon>
        <taxon>Monodnaviria</taxon>
        <taxon>Shotokuvirae</taxon>
        <taxon>Cressdnaviricota</taxon>
        <taxon>Arfiviricetes</taxon>
        <taxon>Cremevirales</taxon>
        <taxon>Smacoviridae</taxon>
        <taxon>Porprismacovirus</taxon>
        <taxon>Porprismacovirus lynas2</taxon>
    </lineage>
</organism>
<keyword evidence="9" id="KW-0547">Nucleotide-binding</keyword>
<dbReference type="GO" id="GO:0042025">
    <property type="term" value="C:host cell nucleus"/>
    <property type="evidence" value="ECO:0007669"/>
    <property type="project" value="UniProtKB-SubCell"/>
</dbReference>
<keyword evidence="18" id="KW-1185">Reference proteome</keyword>
<dbReference type="RefSeq" id="YP_010798295.1">
    <property type="nucleotide sequence ID" value="NC_076402.1"/>
</dbReference>
<keyword evidence="11" id="KW-0378">Hydrolase</keyword>
<dbReference type="GO" id="GO:0046872">
    <property type="term" value="F:metal ion binding"/>
    <property type="evidence" value="ECO:0007669"/>
    <property type="project" value="UniProtKB-KW"/>
</dbReference>
<evidence type="ECO:0000256" key="7">
    <source>
        <dbReference type="ARBA" id="ARBA00022722"/>
    </source>
</evidence>
<comment type="subcellular location">
    <subcellularLocation>
        <location evidence="2">Host nucleus</location>
    </subcellularLocation>
</comment>
<evidence type="ECO:0000256" key="2">
    <source>
        <dbReference type="ARBA" id="ARBA00004147"/>
    </source>
</evidence>
<name>A0A513ZT28_9VIRU</name>
<evidence type="ECO:0000256" key="13">
    <source>
        <dbReference type="ARBA" id="ARBA00022840"/>
    </source>
</evidence>
<keyword evidence="10" id="KW-0255">Endonuclease</keyword>
<protein>
    <submittedName>
        <fullName evidence="17">Replication associated protein</fullName>
    </submittedName>
</protein>
<sequence>MTENFMITAPRDESKGYKEWNAWIKVMYACDAKKWVIAAEVGRGGYKHWQIRVQTGMPKFFEWMKAVNPRAHVEKASDTWEYERKGGKFITSDDNKEIFRMRFGKPSEAQKRVYEAVRDTNDREIVVWYDPTGKVGKSWFIGHLWETGKAYKCQNVDGGLKNMIEDIASDFIKHGRREMVVIDIPRTMKWDDKLLVALEMLKDGLIKDSRFNSTTVNIRGTGILVCCNTEPDYKKLTSDRWVVYETFYEMGQAWTERKR</sequence>
<gene>
    <name evidence="17" type="primary">rep</name>
</gene>
<dbReference type="Proteomes" id="UP000678437">
    <property type="component" value="Segment"/>
</dbReference>
<feature type="domain" description="CRESS-DNA virus Rep endonuclease" evidence="16">
    <location>
        <begin position="1"/>
        <end position="106"/>
    </location>
</feature>
<evidence type="ECO:0000259" key="16">
    <source>
        <dbReference type="PROSITE" id="PS52020"/>
    </source>
</evidence>
<keyword evidence="15" id="KW-0238">DNA-binding</keyword>
<proteinExistence type="predicted"/>
<keyword evidence="8" id="KW-0479">Metal-binding</keyword>
<evidence type="ECO:0000256" key="10">
    <source>
        <dbReference type="ARBA" id="ARBA00022759"/>
    </source>
</evidence>
<dbReference type="KEGG" id="vg:80536440"/>
<dbReference type="Gene3D" id="3.40.1310.20">
    <property type="match status" value="1"/>
</dbReference>
<evidence type="ECO:0000256" key="8">
    <source>
        <dbReference type="ARBA" id="ARBA00022723"/>
    </source>
</evidence>
<dbReference type="GeneID" id="80536440"/>
<dbReference type="GO" id="GO:0006260">
    <property type="term" value="P:DNA replication"/>
    <property type="evidence" value="ECO:0007669"/>
    <property type="project" value="UniProtKB-KW"/>
</dbReference>
<dbReference type="GO" id="GO:0004519">
    <property type="term" value="F:endonuclease activity"/>
    <property type="evidence" value="ECO:0007669"/>
    <property type="project" value="UniProtKB-KW"/>
</dbReference>
<dbReference type="InterPro" id="IPR049912">
    <property type="entry name" value="CRESS_DNA_REP"/>
</dbReference>
<dbReference type="GO" id="GO:0005524">
    <property type="term" value="F:ATP binding"/>
    <property type="evidence" value="ECO:0007669"/>
    <property type="project" value="UniProtKB-KW"/>
</dbReference>
<evidence type="ECO:0000256" key="11">
    <source>
        <dbReference type="ARBA" id="ARBA00022801"/>
    </source>
</evidence>
<evidence type="ECO:0000313" key="18">
    <source>
        <dbReference type="Proteomes" id="UP000678437"/>
    </source>
</evidence>
<keyword evidence="7" id="KW-0540">Nuclease</keyword>
<accession>A0A513ZT28</accession>
<comment type="cofactor">
    <cofactor evidence="1">
        <name>Mg(2+)</name>
        <dbReference type="ChEBI" id="CHEBI:18420"/>
    </cofactor>
</comment>
<evidence type="ECO:0000256" key="6">
    <source>
        <dbReference type="ARBA" id="ARBA00022705"/>
    </source>
</evidence>
<evidence type="ECO:0000256" key="15">
    <source>
        <dbReference type="ARBA" id="ARBA00023125"/>
    </source>
</evidence>